<feature type="compositionally biased region" description="Polar residues" evidence="1">
    <location>
        <begin position="707"/>
        <end position="722"/>
    </location>
</feature>
<name>A0AAV9GQK2_9PEZI</name>
<feature type="compositionally biased region" description="Polar residues" evidence="1">
    <location>
        <begin position="1097"/>
        <end position="1113"/>
    </location>
</feature>
<dbReference type="EMBL" id="MU865936">
    <property type="protein sequence ID" value="KAK4449608.1"/>
    <property type="molecule type" value="Genomic_DNA"/>
</dbReference>
<feature type="compositionally biased region" description="Polar residues" evidence="1">
    <location>
        <begin position="911"/>
        <end position="922"/>
    </location>
</feature>
<feature type="compositionally biased region" description="Low complexity" evidence="1">
    <location>
        <begin position="236"/>
        <end position="279"/>
    </location>
</feature>
<feature type="compositionally biased region" description="Basic and acidic residues" evidence="1">
    <location>
        <begin position="665"/>
        <end position="683"/>
    </location>
</feature>
<feature type="compositionally biased region" description="Polar residues" evidence="1">
    <location>
        <begin position="149"/>
        <end position="158"/>
    </location>
</feature>
<evidence type="ECO:0000256" key="1">
    <source>
        <dbReference type="SAM" id="MobiDB-lite"/>
    </source>
</evidence>
<feature type="compositionally biased region" description="Basic and acidic residues" evidence="1">
    <location>
        <begin position="797"/>
        <end position="821"/>
    </location>
</feature>
<feature type="compositionally biased region" description="Polar residues" evidence="1">
    <location>
        <begin position="1060"/>
        <end position="1069"/>
    </location>
</feature>
<accession>A0AAV9GQK2</accession>
<reference evidence="2" key="2">
    <citation type="submission" date="2023-05" db="EMBL/GenBank/DDBJ databases">
        <authorList>
            <consortium name="Lawrence Berkeley National Laboratory"/>
            <person name="Steindorff A."/>
            <person name="Hensen N."/>
            <person name="Bonometti L."/>
            <person name="Westerberg I."/>
            <person name="Brannstrom I.O."/>
            <person name="Guillou S."/>
            <person name="Cros-Aarteil S."/>
            <person name="Calhoun S."/>
            <person name="Haridas S."/>
            <person name="Kuo A."/>
            <person name="Mondo S."/>
            <person name="Pangilinan J."/>
            <person name="Riley R."/>
            <person name="Labutti K."/>
            <person name="Andreopoulos B."/>
            <person name="Lipzen A."/>
            <person name="Chen C."/>
            <person name="Yanf M."/>
            <person name="Daum C."/>
            <person name="Ng V."/>
            <person name="Clum A."/>
            <person name="Ohm R."/>
            <person name="Martin F."/>
            <person name="Silar P."/>
            <person name="Natvig D."/>
            <person name="Lalanne C."/>
            <person name="Gautier V."/>
            <person name="Ament-Velasquez S.L."/>
            <person name="Kruys A."/>
            <person name="Hutchinson M.I."/>
            <person name="Powell A.J."/>
            <person name="Barry K."/>
            <person name="Miller A.N."/>
            <person name="Grigoriev I.V."/>
            <person name="Debuchy R."/>
            <person name="Gladieux P."/>
            <person name="Thoren M.H."/>
            <person name="Johannesson H."/>
        </authorList>
    </citation>
    <scope>NUCLEOTIDE SEQUENCE</scope>
    <source>
        <strain evidence="2">PSN243</strain>
    </source>
</reference>
<feature type="compositionally biased region" description="Low complexity" evidence="1">
    <location>
        <begin position="932"/>
        <end position="941"/>
    </location>
</feature>
<dbReference type="Proteomes" id="UP001321760">
    <property type="component" value="Unassembled WGS sequence"/>
</dbReference>
<feature type="compositionally biased region" description="Polar residues" evidence="1">
    <location>
        <begin position="856"/>
        <end position="876"/>
    </location>
</feature>
<sequence>MNRFRTKKRAKDDSSAGRSSQESEHSSVFSKGFRRGKKNQQEEVKKEIDLATALPSTDDFRTSLLMSNLSARFSMLREQDDPNTKIGKASDDSVLYPKRQSRLADFGFAPPNAGGLSDIAEVESIKAPRFRTESYASDDDITQSSSSIMNRSKPTEGNNLFGGRQKIYKIPAGKAGGGGGMVGRALYEDDVALSSFQRWRKAERERRSLDGDDLNDTTQTEDDAEPVGYNRKRETSSTTSSASFARNSTAATSITSQQTGATKDWQSSTAPTSAASTPALDRNVTRTRRLYEQGNQESQDQGSALSRIDTFSRQKAFGSRTPDLAGNSPSPTTTGFAERLFAERRAALAKTSAPNLKAVSPPLSAASDAPAEIAAAPGPSETKANFGGSPPLSPPLSEEEDQVQRLLPIQPNDVGKATAMGVFQKPSQPYDESKYAQRQIQLQQGRETPTGRLRAESNASSFVTGRSRSSSSAHRQLFEARTEPVKTQPAVEEETLTLPQLSLEPITLQSLNIATHAAERPSDKDHPAFRQSPNPAAPPISASVSTDVSPILEKPTMTLDVPHADSAQGSPDHSPTLGSNPNTGLSGMVRQHLRSESNASSIYGPTPPASGFEPQFPIDHDTTPELPAPKSNPWLSPGQEWTASFYGNISEPSLRTDKVGVASESKLEPTSEKESSRSSRITEEEQDEFASQLADARRRVREKLTSYVESDSSRAASPLSHSDSSKDLAASNPLGIAVVKPKASRGSLIDRSRSLVSGQTKTKLLGLGASTMSTSPGPSKQNFEDREATTLETMAEEPPRESRETIPDARPVIPEETKPEKEPEEEMNAHPGLRAFRQARRELQRNKELEMLARHQATNKSQPPADSAASTPSRPSNEYGARQRTPSRERRPPPISYRQRERAPSEEGYYQGSNTNSPTHSKTSGERERSGSDTSGRSSSRPRPPRLRGNLGHHDDQYGPSNPPRQPQLQAPGLPGTDIRRSPIMPPQGAIRGALSPAASPHMLHGSKSAGNLAVHNRPAYEPNYGMPSPISPSGLPPPSPYALGPGASPIGTPTFGPRSRQNSATQSPAFGPVNGGPGGHPKRMVDKRDISEPTFVMSTSRVPTVNLPQQMDGSDMGHGNRQYGGQRYAGDGNGNPGSAPPVPPINPRRKRETSRPRPYDESGLGAPRLPFASQGNGSTSSLDYTEDDRSVYDGEEEDSHRAPIPRQRLPASRKAQFEGGAAPRGPGRRDNSPPFVTKGPPASRTVMTSNIKVNPNLNVPGGMF</sequence>
<feature type="region of interest" description="Disordered" evidence="1">
    <location>
        <begin position="518"/>
        <end position="545"/>
    </location>
</feature>
<feature type="region of interest" description="Disordered" evidence="1">
    <location>
        <begin position="1"/>
        <end position="44"/>
    </location>
</feature>
<organism evidence="2 3">
    <name type="scientific">Podospora aff. communis PSN243</name>
    <dbReference type="NCBI Taxonomy" id="3040156"/>
    <lineage>
        <taxon>Eukaryota</taxon>
        <taxon>Fungi</taxon>
        <taxon>Dikarya</taxon>
        <taxon>Ascomycota</taxon>
        <taxon>Pezizomycotina</taxon>
        <taxon>Sordariomycetes</taxon>
        <taxon>Sordariomycetidae</taxon>
        <taxon>Sordariales</taxon>
        <taxon>Podosporaceae</taxon>
        <taxon>Podospora</taxon>
    </lineage>
</organism>
<dbReference type="AlphaFoldDB" id="A0AAV9GQK2"/>
<feature type="compositionally biased region" description="Low complexity" evidence="1">
    <location>
        <begin position="358"/>
        <end position="380"/>
    </location>
</feature>
<gene>
    <name evidence="2" type="ORF">QBC34DRAFT_86714</name>
</gene>
<feature type="compositionally biased region" description="Polar residues" evidence="1">
    <location>
        <begin position="293"/>
        <end position="313"/>
    </location>
</feature>
<feature type="region of interest" description="Disordered" evidence="1">
    <location>
        <begin position="561"/>
        <end position="636"/>
    </location>
</feature>
<feature type="compositionally biased region" description="Polar residues" evidence="1">
    <location>
        <begin position="770"/>
        <end position="781"/>
    </location>
</feature>
<feature type="compositionally biased region" description="Polar residues" evidence="1">
    <location>
        <begin position="1174"/>
        <end position="1184"/>
    </location>
</feature>
<proteinExistence type="predicted"/>
<feature type="compositionally biased region" description="Basic and acidic residues" evidence="1">
    <location>
        <begin position="886"/>
        <end position="905"/>
    </location>
</feature>
<feature type="region of interest" description="Disordered" evidence="1">
    <location>
        <begin position="656"/>
        <end position="1011"/>
    </location>
</feature>
<evidence type="ECO:0000313" key="3">
    <source>
        <dbReference type="Proteomes" id="UP001321760"/>
    </source>
</evidence>
<feature type="region of interest" description="Disordered" evidence="1">
    <location>
        <begin position="201"/>
        <end position="402"/>
    </location>
</feature>
<feature type="compositionally biased region" description="Basic and acidic residues" evidence="1">
    <location>
        <begin position="10"/>
        <end position="25"/>
    </location>
</feature>
<feature type="compositionally biased region" description="Basic and acidic residues" evidence="1">
    <location>
        <begin position="839"/>
        <end position="853"/>
    </location>
</feature>
<feature type="region of interest" description="Disordered" evidence="1">
    <location>
        <begin position="442"/>
        <end position="491"/>
    </location>
</feature>
<keyword evidence="3" id="KW-1185">Reference proteome</keyword>
<protein>
    <submittedName>
        <fullName evidence="2">Uncharacterized protein</fullName>
    </submittedName>
</protein>
<evidence type="ECO:0000313" key="2">
    <source>
        <dbReference type="EMBL" id="KAK4449608.1"/>
    </source>
</evidence>
<feature type="compositionally biased region" description="Polar residues" evidence="1">
    <location>
        <begin position="1246"/>
        <end position="1258"/>
    </location>
</feature>
<feature type="region of interest" description="Disordered" evidence="1">
    <location>
        <begin position="1025"/>
        <end position="1265"/>
    </location>
</feature>
<reference evidence="2" key="1">
    <citation type="journal article" date="2023" name="Mol. Phylogenet. Evol.">
        <title>Genome-scale phylogeny and comparative genomics of the fungal order Sordariales.</title>
        <authorList>
            <person name="Hensen N."/>
            <person name="Bonometti L."/>
            <person name="Westerberg I."/>
            <person name="Brannstrom I.O."/>
            <person name="Guillou S."/>
            <person name="Cros-Aarteil S."/>
            <person name="Calhoun S."/>
            <person name="Haridas S."/>
            <person name="Kuo A."/>
            <person name="Mondo S."/>
            <person name="Pangilinan J."/>
            <person name="Riley R."/>
            <person name="LaButti K."/>
            <person name="Andreopoulos B."/>
            <person name="Lipzen A."/>
            <person name="Chen C."/>
            <person name="Yan M."/>
            <person name="Daum C."/>
            <person name="Ng V."/>
            <person name="Clum A."/>
            <person name="Steindorff A."/>
            <person name="Ohm R.A."/>
            <person name="Martin F."/>
            <person name="Silar P."/>
            <person name="Natvig D.O."/>
            <person name="Lalanne C."/>
            <person name="Gautier V."/>
            <person name="Ament-Velasquez S.L."/>
            <person name="Kruys A."/>
            <person name="Hutchinson M.I."/>
            <person name="Powell A.J."/>
            <person name="Barry K."/>
            <person name="Miller A.N."/>
            <person name="Grigoriev I.V."/>
            <person name="Debuchy R."/>
            <person name="Gladieux P."/>
            <person name="Hiltunen Thoren M."/>
            <person name="Johannesson H."/>
        </authorList>
    </citation>
    <scope>NUCLEOTIDE SEQUENCE</scope>
    <source>
        <strain evidence="2">PSN243</strain>
    </source>
</reference>
<feature type="compositionally biased region" description="Basic and acidic residues" evidence="1">
    <location>
        <begin position="201"/>
        <end position="210"/>
    </location>
</feature>
<feature type="compositionally biased region" description="Basic and acidic residues" evidence="1">
    <location>
        <begin position="518"/>
        <end position="528"/>
    </location>
</feature>
<feature type="compositionally biased region" description="Acidic residues" evidence="1">
    <location>
        <begin position="211"/>
        <end position="225"/>
    </location>
</feature>
<feature type="compositionally biased region" description="Polar residues" evidence="1">
    <location>
        <begin position="567"/>
        <end position="585"/>
    </location>
</feature>
<comment type="caution">
    <text evidence="2">The sequence shown here is derived from an EMBL/GenBank/DDBJ whole genome shotgun (WGS) entry which is preliminary data.</text>
</comment>
<feature type="region of interest" description="Disordered" evidence="1">
    <location>
        <begin position="134"/>
        <end position="162"/>
    </location>
</feature>